<feature type="transmembrane region" description="Helical" evidence="1">
    <location>
        <begin position="109"/>
        <end position="127"/>
    </location>
</feature>
<protein>
    <submittedName>
        <fullName evidence="2">Uncharacterized protein</fullName>
    </submittedName>
</protein>
<dbReference type="OrthoDB" id="9965000at2"/>
<feature type="transmembrane region" description="Helical" evidence="1">
    <location>
        <begin position="35"/>
        <end position="57"/>
    </location>
</feature>
<keyword evidence="1" id="KW-1133">Transmembrane helix</keyword>
<keyword evidence="1" id="KW-0812">Transmembrane</keyword>
<dbReference type="AlphaFoldDB" id="A0A7T4EHI9"/>
<dbReference type="GeneID" id="92760680"/>
<keyword evidence="1" id="KW-0472">Membrane</keyword>
<evidence type="ECO:0000313" key="3">
    <source>
        <dbReference type="Proteomes" id="UP000596145"/>
    </source>
</evidence>
<reference evidence="2 3" key="1">
    <citation type="submission" date="2020-12" db="EMBL/GenBank/DDBJ databases">
        <title>FDA dAtabase for Regulatory Grade micrObial Sequences (FDA-ARGOS): Supporting development and validation of Infectious Disease Dx tests.</title>
        <authorList>
            <person name="Sproer C."/>
            <person name="Gronow S."/>
            <person name="Severitt S."/>
            <person name="Schroder I."/>
            <person name="Tallon L."/>
            <person name="Sadzewicz L."/>
            <person name="Zhao X."/>
            <person name="Boylan J."/>
            <person name="Ott S."/>
            <person name="Bowen H."/>
            <person name="Vavikolanu K."/>
            <person name="Mehta A."/>
            <person name="Aluvathingal J."/>
            <person name="Nadendla S."/>
            <person name="Lowell S."/>
            <person name="Myers T."/>
            <person name="Yan Y."/>
            <person name="Sichtig H."/>
        </authorList>
    </citation>
    <scope>NUCLEOTIDE SEQUENCE [LARGE SCALE GENOMIC DNA]</scope>
    <source>
        <strain evidence="2 3">FDAARGOS_1053</strain>
    </source>
</reference>
<gene>
    <name evidence="2" type="ORF">I6I10_06165</name>
</gene>
<name>A0A7T4EHI9_9CORY</name>
<feature type="transmembrane region" description="Helical" evidence="1">
    <location>
        <begin position="78"/>
        <end position="97"/>
    </location>
</feature>
<proteinExistence type="predicted"/>
<dbReference type="EMBL" id="CP066007">
    <property type="protein sequence ID" value="QQB47464.1"/>
    <property type="molecule type" value="Genomic_DNA"/>
</dbReference>
<dbReference type="RefSeq" id="WP_084036734.1">
    <property type="nucleotide sequence ID" value="NZ_CP066007.1"/>
</dbReference>
<organism evidence="2 3">
    <name type="scientific">Corynebacterium glucuronolyticum</name>
    <dbReference type="NCBI Taxonomy" id="39791"/>
    <lineage>
        <taxon>Bacteria</taxon>
        <taxon>Bacillati</taxon>
        <taxon>Actinomycetota</taxon>
        <taxon>Actinomycetes</taxon>
        <taxon>Mycobacteriales</taxon>
        <taxon>Corynebacteriaceae</taxon>
        <taxon>Corynebacterium</taxon>
    </lineage>
</organism>
<accession>A0A7T4EHI9</accession>
<evidence type="ECO:0000313" key="2">
    <source>
        <dbReference type="EMBL" id="QQB47464.1"/>
    </source>
</evidence>
<evidence type="ECO:0000256" key="1">
    <source>
        <dbReference type="SAM" id="Phobius"/>
    </source>
</evidence>
<sequence>MSQNPVPFPPFQPLTYVAPAVALAACRVALEMENFLWIAIFGILTVLVGGFTFRHSFESGVFPVKARAEDRVERKPSALAAAFAATIFMDIIGDSAVPHFDLSPQVRMYGLFALWSVTLSLGMIADARRKYLSIKKRIRRVLKQPSRELPAPTSDIERDALEALRNHGVTGGWRMKIKTLAKRINADPDDVITACENLQKNGAVTISTIGYQNKPHHWNVELTSSGLDQVIRAETIKYSTQAREFQARHAE</sequence>
<dbReference type="Proteomes" id="UP000596145">
    <property type="component" value="Chromosome"/>
</dbReference>